<evidence type="ECO:0000313" key="2">
    <source>
        <dbReference type="Proteomes" id="UP001157502"/>
    </source>
</evidence>
<proteinExistence type="predicted"/>
<name>A0ACC2H198_DALPE</name>
<dbReference type="Proteomes" id="UP001157502">
    <property type="component" value="Chromosome 7"/>
</dbReference>
<protein>
    <submittedName>
        <fullName evidence="1">Uncharacterized protein</fullName>
    </submittedName>
</protein>
<reference evidence="1" key="1">
    <citation type="submission" date="2021-05" db="EMBL/GenBank/DDBJ databases">
        <authorList>
            <person name="Pan Q."/>
            <person name="Jouanno E."/>
            <person name="Zahm M."/>
            <person name="Klopp C."/>
            <person name="Cabau C."/>
            <person name="Louis A."/>
            <person name="Berthelot C."/>
            <person name="Parey E."/>
            <person name="Roest Crollius H."/>
            <person name="Montfort J."/>
            <person name="Robinson-Rechavi M."/>
            <person name="Bouchez O."/>
            <person name="Lampietro C."/>
            <person name="Lopez Roques C."/>
            <person name="Donnadieu C."/>
            <person name="Postlethwait J."/>
            <person name="Bobe J."/>
            <person name="Dillon D."/>
            <person name="Chandos A."/>
            <person name="von Hippel F."/>
            <person name="Guiguen Y."/>
        </authorList>
    </citation>
    <scope>NUCLEOTIDE SEQUENCE</scope>
    <source>
        <strain evidence="1">YG-Jan2019</strain>
    </source>
</reference>
<organism evidence="1 2">
    <name type="scientific">Dallia pectoralis</name>
    <name type="common">Alaska blackfish</name>
    <dbReference type="NCBI Taxonomy" id="75939"/>
    <lineage>
        <taxon>Eukaryota</taxon>
        <taxon>Metazoa</taxon>
        <taxon>Chordata</taxon>
        <taxon>Craniata</taxon>
        <taxon>Vertebrata</taxon>
        <taxon>Euteleostomi</taxon>
        <taxon>Actinopterygii</taxon>
        <taxon>Neopterygii</taxon>
        <taxon>Teleostei</taxon>
        <taxon>Protacanthopterygii</taxon>
        <taxon>Esociformes</taxon>
        <taxon>Umbridae</taxon>
        <taxon>Dallia</taxon>
    </lineage>
</organism>
<sequence>MNDLLLKGPDVLNPIRAVLLRFRKGAHAALGDIRKMYNSVWLEERVMHLHRFLWRDQQDEEIGEYVITRVNIGDRPAGCIAQLAMRETARLAKFSHLEESRRVLEEDS</sequence>
<comment type="caution">
    <text evidence="1">The sequence shown here is derived from an EMBL/GenBank/DDBJ whole genome shotgun (WGS) entry which is preliminary data.</text>
</comment>
<dbReference type="EMBL" id="CM055734">
    <property type="protein sequence ID" value="KAJ8009691.1"/>
    <property type="molecule type" value="Genomic_DNA"/>
</dbReference>
<evidence type="ECO:0000313" key="1">
    <source>
        <dbReference type="EMBL" id="KAJ8009691.1"/>
    </source>
</evidence>
<keyword evidence="2" id="KW-1185">Reference proteome</keyword>
<accession>A0ACC2H198</accession>
<gene>
    <name evidence="1" type="ORF">DPEC_G00094140</name>
</gene>